<evidence type="ECO:0000256" key="1">
    <source>
        <dbReference type="SAM" id="Coils"/>
    </source>
</evidence>
<name>A0ABS4T538_9MICC</name>
<dbReference type="EMBL" id="JAGINX010000002">
    <property type="protein sequence ID" value="MBP2319547.1"/>
    <property type="molecule type" value="Genomic_DNA"/>
</dbReference>
<dbReference type="Proteomes" id="UP001519331">
    <property type="component" value="Unassembled WGS sequence"/>
</dbReference>
<comment type="caution">
    <text evidence="3">The sequence shown here is derived from an EMBL/GenBank/DDBJ whole genome shotgun (WGS) entry which is preliminary data.</text>
</comment>
<gene>
    <name evidence="3" type="ORF">JOF45_002630</name>
</gene>
<keyword evidence="2" id="KW-0812">Transmembrane</keyword>
<organism evidence="3 4">
    <name type="scientific">Nesterenkonia lacusekhoensis</name>
    <dbReference type="NCBI Taxonomy" id="150832"/>
    <lineage>
        <taxon>Bacteria</taxon>
        <taxon>Bacillati</taxon>
        <taxon>Actinomycetota</taxon>
        <taxon>Actinomycetes</taxon>
        <taxon>Micrococcales</taxon>
        <taxon>Micrococcaceae</taxon>
        <taxon>Nesterenkonia</taxon>
    </lineage>
</organism>
<evidence type="ECO:0000313" key="3">
    <source>
        <dbReference type="EMBL" id="MBP2319547.1"/>
    </source>
</evidence>
<keyword evidence="1" id="KW-0175">Coiled coil</keyword>
<evidence type="ECO:0000256" key="2">
    <source>
        <dbReference type="SAM" id="Phobius"/>
    </source>
</evidence>
<sequence>MTEPTYPAPGYQPYGGYAPAPEPPKKGIGITAMVLGIVALVFAFIPVIGLLSLALGPVAVVLGVIALVKRRGRGQGIAGVITGAFGFIVSLAGVVLFGAFMSAMDEEEEREDVEEQVEEAAEEAGEDDAEVEEIEEEVAQEAEEPAEEPTGEWVEVASLSGTGDQRGEVFEVEGDARITYEFNESGGMAEGFGLGAIYVVSEGETLAEDGGIPEQMISGSESGETMFYQTGSFYLDVSAANYDSWTVTVEQQE</sequence>
<feature type="transmembrane region" description="Helical" evidence="2">
    <location>
        <begin position="77"/>
        <end position="101"/>
    </location>
</feature>
<evidence type="ECO:0008006" key="5">
    <source>
        <dbReference type="Google" id="ProtNLM"/>
    </source>
</evidence>
<accession>A0ABS4T538</accession>
<feature type="coiled-coil region" evidence="1">
    <location>
        <begin position="103"/>
        <end position="144"/>
    </location>
</feature>
<dbReference type="RefSeq" id="WP_210051503.1">
    <property type="nucleotide sequence ID" value="NZ_JAGINX010000002.1"/>
</dbReference>
<protein>
    <recommendedName>
        <fullName evidence="5">DUF4190 domain-containing protein</fullName>
    </recommendedName>
</protein>
<keyword evidence="2" id="KW-0472">Membrane</keyword>
<reference evidence="3 4" key="1">
    <citation type="submission" date="2021-03" db="EMBL/GenBank/DDBJ databases">
        <title>Sequencing the genomes of 1000 actinobacteria strains.</title>
        <authorList>
            <person name="Klenk H.-P."/>
        </authorList>
    </citation>
    <scope>NUCLEOTIDE SEQUENCE [LARGE SCALE GENOMIC DNA]</scope>
    <source>
        <strain evidence="3 4">DSM 12544</strain>
    </source>
</reference>
<evidence type="ECO:0000313" key="4">
    <source>
        <dbReference type="Proteomes" id="UP001519331"/>
    </source>
</evidence>
<keyword evidence="2" id="KW-1133">Transmembrane helix</keyword>
<feature type="transmembrane region" description="Helical" evidence="2">
    <location>
        <begin position="32"/>
        <end position="65"/>
    </location>
</feature>
<keyword evidence="4" id="KW-1185">Reference proteome</keyword>
<proteinExistence type="predicted"/>